<dbReference type="PANTHER" id="PTHR43861">
    <property type="entry name" value="TRANS-ACONITATE 2-METHYLTRANSFERASE-RELATED"/>
    <property type="match status" value="1"/>
</dbReference>
<keyword evidence="4" id="KW-1185">Reference proteome</keyword>
<dbReference type="InterPro" id="IPR013216">
    <property type="entry name" value="Methyltransf_11"/>
</dbReference>
<feature type="domain" description="Methyltransferase type 11" evidence="2">
    <location>
        <begin position="62"/>
        <end position="164"/>
    </location>
</feature>
<dbReference type="Gene3D" id="3.40.50.150">
    <property type="entry name" value="Vaccinia Virus protein VP39"/>
    <property type="match status" value="1"/>
</dbReference>
<evidence type="ECO:0000259" key="2">
    <source>
        <dbReference type="Pfam" id="PF08241"/>
    </source>
</evidence>
<dbReference type="EMBL" id="JMSN01000042">
    <property type="protein sequence ID" value="KDN45451.1"/>
    <property type="molecule type" value="Genomic_DNA"/>
</dbReference>
<keyword evidence="3" id="KW-0489">Methyltransferase</keyword>
<dbReference type="CDD" id="cd02440">
    <property type="entry name" value="AdoMet_MTases"/>
    <property type="match status" value="1"/>
</dbReference>
<dbReference type="GO" id="GO:0032259">
    <property type="term" value="P:methylation"/>
    <property type="evidence" value="ECO:0007669"/>
    <property type="project" value="UniProtKB-KW"/>
</dbReference>
<dbReference type="RefSeq" id="XP_013243184.1">
    <property type="nucleotide sequence ID" value="XM_013387730.1"/>
</dbReference>
<sequence>MAAAAPTGTANWSAGNARFDKQAAAWDSKPETIESSQAAYQALLKHVPPLSDPSEASSWSVLEIGCGTGLLSLQIAPHVNELVGVDTSQGMIDMLTAKALRDGLAQSGKVTAIKVLLEDADDPVLQGKRFQLVISHLVFHHIPRMKDTIAVMARALAPGGMLIISDFEDDGPHARRFHPKDKHGGVERHGLLRAEMLQLLGDEAQRSGLKDVRVFESFALEKMTAQEDGRANKERYPFIFCMATKG</sequence>
<dbReference type="AlphaFoldDB" id="A0A066VVF3"/>
<proteinExistence type="predicted"/>
<dbReference type="Proteomes" id="UP000027361">
    <property type="component" value="Unassembled WGS sequence"/>
</dbReference>
<reference evidence="3 4" key="1">
    <citation type="submission" date="2014-05" db="EMBL/GenBank/DDBJ databases">
        <title>Draft genome sequence of a rare smut relative, Tilletiaria anomala UBC 951.</title>
        <authorList>
            <consortium name="DOE Joint Genome Institute"/>
            <person name="Toome M."/>
            <person name="Kuo A."/>
            <person name="Henrissat B."/>
            <person name="Lipzen A."/>
            <person name="Tritt A."/>
            <person name="Yoshinaga Y."/>
            <person name="Zane M."/>
            <person name="Barry K."/>
            <person name="Grigoriev I.V."/>
            <person name="Spatafora J.W."/>
            <person name="Aimea M.C."/>
        </authorList>
    </citation>
    <scope>NUCLEOTIDE SEQUENCE [LARGE SCALE GENOMIC DNA]</scope>
    <source>
        <strain evidence="3 4">UBC 951</strain>
    </source>
</reference>
<accession>A0A066VVF3</accession>
<gene>
    <name evidence="3" type="ORF">K437DRAFT_268415</name>
</gene>
<dbReference type="InParanoid" id="A0A066VVF3"/>
<dbReference type="STRING" id="1037660.A0A066VVF3"/>
<dbReference type="SUPFAM" id="SSF53335">
    <property type="entry name" value="S-adenosyl-L-methionine-dependent methyltransferases"/>
    <property type="match status" value="1"/>
</dbReference>
<keyword evidence="1 3" id="KW-0808">Transferase</keyword>
<dbReference type="Pfam" id="PF08241">
    <property type="entry name" value="Methyltransf_11"/>
    <property type="match status" value="1"/>
</dbReference>
<dbReference type="InterPro" id="IPR029063">
    <property type="entry name" value="SAM-dependent_MTases_sf"/>
</dbReference>
<dbReference type="GeneID" id="25266023"/>
<organism evidence="3 4">
    <name type="scientific">Tilletiaria anomala (strain ATCC 24038 / CBS 436.72 / UBC 951)</name>
    <dbReference type="NCBI Taxonomy" id="1037660"/>
    <lineage>
        <taxon>Eukaryota</taxon>
        <taxon>Fungi</taxon>
        <taxon>Dikarya</taxon>
        <taxon>Basidiomycota</taxon>
        <taxon>Ustilaginomycotina</taxon>
        <taxon>Exobasidiomycetes</taxon>
        <taxon>Georgefischeriales</taxon>
        <taxon>Tilletiariaceae</taxon>
        <taxon>Tilletiaria</taxon>
    </lineage>
</organism>
<dbReference type="HOGENOM" id="CLU_037990_1_2_1"/>
<name>A0A066VVF3_TILAU</name>
<protein>
    <submittedName>
        <fullName evidence="3">S-adenosyl-L-methionine-dependent methyltransferase</fullName>
    </submittedName>
</protein>
<dbReference type="PANTHER" id="PTHR43861:SF3">
    <property type="entry name" value="PUTATIVE (AFU_ORTHOLOGUE AFUA_2G14390)-RELATED"/>
    <property type="match status" value="1"/>
</dbReference>
<comment type="caution">
    <text evidence="3">The sequence shown here is derived from an EMBL/GenBank/DDBJ whole genome shotgun (WGS) entry which is preliminary data.</text>
</comment>
<dbReference type="GO" id="GO:0008757">
    <property type="term" value="F:S-adenosylmethionine-dependent methyltransferase activity"/>
    <property type="evidence" value="ECO:0007669"/>
    <property type="project" value="InterPro"/>
</dbReference>
<evidence type="ECO:0000256" key="1">
    <source>
        <dbReference type="ARBA" id="ARBA00022679"/>
    </source>
</evidence>
<evidence type="ECO:0000313" key="4">
    <source>
        <dbReference type="Proteomes" id="UP000027361"/>
    </source>
</evidence>
<dbReference type="OrthoDB" id="3647at2759"/>
<evidence type="ECO:0000313" key="3">
    <source>
        <dbReference type="EMBL" id="KDN45451.1"/>
    </source>
</evidence>
<dbReference type="OMA" id="PFLVCEG"/>